<sequence length="246" mass="28375">MKRILIRLRQGFRFLYINTLMALGRNKVRIPELIFPIYLRPKSSDILAFHQIFTFKEYDMNFGMTPNFIIDAGANIGLSAVFFSNKFPNATLVAIEPEKNNFDALRKNTENYPNVLLEKKALSNQDNLFFDVIDKGYGNWGFVTENKNIKGNTKIVDTVQTITIDAIMATYNLEYLDLLKIDIEGAEKILFESNYEIWLPKTKCLLIELHDGITKGSSQSFFKAISKYDFSYFNRGENLLFINNAI</sequence>
<dbReference type="PANTHER" id="PTHR34203:SF15">
    <property type="entry name" value="SLL1173 PROTEIN"/>
    <property type="match status" value="1"/>
</dbReference>
<dbReference type="SUPFAM" id="SSF53335">
    <property type="entry name" value="S-adenosyl-L-methionine-dependent methyltransferases"/>
    <property type="match status" value="1"/>
</dbReference>
<dbReference type="EMBL" id="CP020918">
    <property type="protein sequence ID" value="AWG21478.1"/>
    <property type="molecule type" value="Genomic_DNA"/>
</dbReference>
<name>A0A2S1LCP7_9FLAO</name>
<dbReference type="AlphaFoldDB" id="A0A2S1LCP7"/>
<dbReference type="NCBIfam" id="TIGR01444">
    <property type="entry name" value="fkbM_fam"/>
    <property type="match status" value="1"/>
</dbReference>
<evidence type="ECO:0000313" key="3">
    <source>
        <dbReference type="Proteomes" id="UP000244527"/>
    </source>
</evidence>
<dbReference type="PANTHER" id="PTHR34203">
    <property type="entry name" value="METHYLTRANSFERASE, FKBM FAMILY PROTEIN"/>
    <property type="match status" value="1"/>
</dbReference>
<proteinExistence type="predicted"/>
<dbReference type="InterPro" id="IPR052514">
    <property type="entry name" value="SAM-dependent_MTase"/>
</dbReference>
<feature type="domain" description="Methyltransferase FkbM" evidence="1">
    <location>
        <begin position="71"/>
        <end position="216"/>
    </location>
</feature>
<gene>
    <name evidence="2" type="ORF">FFWV33_07980</name>
</gene>
<reference evidence="2 3" key="1">
    <citation type="submission" date="2017-04" db="EMBL/GenBank/DDBJ databases">
        <title>Compelte genome sequence of WV33.</title>
        <authorList>
            <person name="Lee P.C."/>
        </authorList>
    </citation>
    <scope>NUCLEOTIDE SEQUENCE [LARGE SCALE GENOMIC DNA]</scope>
    <source>
        <strain evidence="2 3">WV33</strain>
    </source>
</reference>
<evidence type="ECO:0000259" key="1">
    <source>
        <dbReference type="Pfam" id="PF05050"/>
    </source>
</evidence>
<accession>A0A2S1LCP7</accession>
<evidence type="ECO:0000313" key="2">
    <source>
        <dbReference type="EMBL" id="AWG21478.1"/>
    </source>
</evidence>
<keyword evidence="3" id="KW-1185">Reference proteome</keyword>
<dbReference type="Gene3D" id="3.40.50.150">
    <property type="entry name" value="Vaccinia Virus protein VP39"/>
    <property type="match status" value="1"/>
</dbReference>
<protein>
    <recommendedName>
        <fullName evidence="1">Methyltransferase FkbM domain-containing protein</fullName>
    </recommendedName>
</protein>
<dbReference type="KEGG" id="ffa:FFWV33_07980"/>
<dbReference type="InterPro" id="IPR006342">
    <property type="entry name" value="FkbM_mtfrase"/>
</dbReference>
<organism evidence="2 3">
    <name type="scientific">Flavobacterium faecale</name>
    <dbReference type="NCBI Taxonomy" id="1355330"/>
    <lineage>
        <taxon>Bacteria</taxon>
        <taxon>Pseudomonadati</taxon>
        <taxon>Bacteroidota</taxon>
        <taxon>Flavobacteriia</taxon>
        <taxon>Flavobacteriales</taxon>
        <taxon>Flavobacteriaceae</taxon>
        <taxon>Flavobacterium</taxon>
    </lineage>
</organism>
<dbReference type="Pfam" id="PF05050">
    <property type="entry name" value="Methyltransf_21"/>
    <property type="match status" value="1"/>
</dbReference>
<dbReference type="Proteomes" id="UP000244527">
    <property type="component" value="Chromosome"/>
</dbReference>
<dbReference type="InterPro" id="IPR029063">
    <property type="entry name" value="SAM-dependent_MTases_sf"/>
</dbReference>